<dbReference type="Proteomes" id="UP000518266">
    <property type="component" value="Unassembled WGS sequence"/>
</dbReference>
<keyword evidence="2" id="KW-1185">Reference proteome</keyword>
<comment type="caution">
    <text evidence="1">The sequence shown here is derived from an EMBL/GenBank/DDBJ whole genome shotgun (WGS) entry which is preliminary data.</text>
</comment>
<accession>A0A7J5Z1Z5</accession>
<evidence type="ECO:0000313" key="1">
    <source>
        <dbReference type="EMBL" id="KAF3855845.1"/>
    </source>
</evidence>
<gene>
    <name evidence="1" type="ORF">F7725_016568</name>
</gene>
<evidence type="ECO:0000313" key="2">
    <source>
        <dbReference type="Proteomes" id="UP000518266"/>
    </source>
</evidence>
<dbReference type="EMBL" id="JAAKFY010000006">
    <property type="protein sequence ID" value="KAF3855845.1"/>
    <property type="molecule type" value="Genomic_DNA"/>
</dbReference>
<name>A0A7J5Z1Z5_DISMA</name>
<proteinExistence type="predicted"/>
<dbReference type="AlphaFoldDB" id="A0A7J5Z1Z5"/>
<organism evidence="1 2">
    <name type="scientific">Dissostichus mawsoni</name>
    <name type="common">Antarctic cod</name>
    <dbReference type="NCBI Taxonomy" id="36200"/>
    <lineage>
        <taxon>Eukaryota</taxon>
        <taxon>Metazoa</taxon>
        <taxon>Chordata</taxon>
        <taxon>Craniata</taxon>
        <taxon>Vertebrata</taxon>
        <taxon>Euteleostomi</taxon>
        <taxon>Actinopterygii</taxon>
        <taxon>Neopterygii</taxon>
        <taxon>Teleostei</taxon>
        <taxon>Neoteleostei</taxon>
        <taxon>Acanthomorphata</taxon>
        <taxon>Eupercaria</taxon>
        <taxon>Perciformes</taxon>
        <taxon>Notothenioidei</taxon>
        <taxon>Nototheniidae</taxon>
        <taxon>Dissostichus</taxon>
    </lineage>
</organism>
<feature type="non-terminal residue" evidence="1">
    <location>
        <position position="216"/>
    </location>
</feature>
<sequence length="216" mass="24083">MLCDSTLSSSPAQAMTCRAITANSGLNSRVMSLAWGGSRLAMRTVEYPQYVPSSNTVAGFTSDTTECEAHLRTCGLGHSVQYPLHNDIMPDQRQSCMILHNSWDHPSVESIQESSSTVPSWGFPFKMTECCLNTSISYFRLAYRYLSHKHFLKKEIQGCFRHWAAVALFSGSSSNMVTRNELNCTASSRGHSYLSSRISNKLHDFSLEMCRSCPAK</sequence>
<protein>
    <submittedName>
        <fullName evidence="1">Uncharacterized protein</fullName>
    </submittedName>
</protein>
<reference evidence="1 2" key="1">
    <citation type="submission" date="2020-03" db="EMBL/GenBank/DDBJ databases">
        <title>Dissostichus mawsoni Genome sequencing and assembly.</title>
        <authorList>
            <person name="Park H."/>
        </authorList>
    </citation>
    <scope>NUCLEOTIDE SEQUENCE [LARGE SCALE GENOMIC DNA]</scope>
    <source>
        <strain evidence="1">DM0001</strain>
        <tissue evidence="1">Muscle</tissue>
    </source>
</reference>